<reference evidence="1" key="1">
    <citation type="submission" date="2023-04" db="EMBL/GenBank/DDBJ databases">
        <title>Draft Genome sequencing of Naganishia species isolated from polar environments using Oxford Nanopore Technology.</title>
        <authorList>
            <person name="Leo P."/>
            <person name="Venkateswaran K."/>
        </authorList>
    </citation>
    <scope>NUCLEOTIDE SEQUENCE</scope>
    <source>
        <strain evidence="1">DBVPG 5303</strain>
    </source>
</reference>
<organism evidence="1 2">
    <name type="scientific">Naganishia onofrii</name>
    <dbReference type="NCBI Taxonomy" id="1851511"/>
    <lineage>
        <taxon>Eukaryota</taxon>
        <taxon>Fungi</taxon>
        <taxon>Dikarya</taxon>
        <taxon>Basidiomycota</taxon>
        <taxon>Agaricomycotina</taxon>
        <taxon>Tremellomycetes</taxon>
        <taxon>Filobasidiales</taxon>
        <taxon>Filobasidiaceae</taxon>
        <taxon>Naganishia</taxon>
    </lineage>
</organism>
<evidence type="ECO:0000313" key="2">
    <source>
        <dbReference type="Proteomes" id="UP001234202"/>
    </source>
</evidence>
<comment type="caution">
    <text evidence="1">The sequence shown here is derived from an EMBL/GenBank/DDBJ whole genome shotgun (WGS) entry which is preliminary data.</text>
</comment>
<dbReference type="Proteomes" id="UP001234202">
    <property type="component" value="Unassembled WGS sequence"/>
</dbReference>
<accession>A0ACC2XQR9</accession>
<proteinExistence type="predicted"/>
<sequence length="1490" mass="161457">MERTFDPDAAPADKAIQASGGLLAPPARSSSGRLPGSLTKLGSSGLGVVRKVGSTGLGTVQTVGSTGFGAVQTIGETGLGAAQTIGATGIGALETVGSTGLGAVQTIGSTAKGVVASPLTHSENDGARAIAIDRSTGVTDLAQATVDLTALDRASREEGQGLHGEHVSATSKSSSSHHLGLGGAKETVSGWIEAAGGKVSGTTLADSMDQEGRRTLENIFTEKIPKEFYGTAYHNAGIIIFAVLTTRVMTVLHMGWMGIAVLLACCMSLYSISIERTRARARDDIQRELTKVRLVSESETADWINSLLDRAWLIAEPLLSATVIAMVDDILKNSPLPPGLDSIRMTTFTLGNKAPRIDSIRTYPKTPDDEIIMEWALSFTPNDLEDLTPREARSKVNPKIALSVRIGKGFVGAGLPILLEDISFVGQLRIKLKLMSNFPHVKTVQVSFMTKPDFDYVLKPLTAFDINSIPGLSSFIKDQVHAVLGPMMYDPNVFTIDLEQLLSGKPLDSAIGVIKVTVDSARGLKATKMGGGAPDPYVSLSLGVKPAVARTKTVESTSSPRWQESHYIIVNSLLDSLALTVFDYNEHRSDSRLGTVTHDLSTLMAGKQETLQAKILSEGKDRGDMQYSLTYYPVLEPEVLEDGTPAALPDRKTGIARLTIHQAKDFDMSKHSGTLSSYARLFLGAGSAKQPIFKTSTYKHSNSPAWEAATEFLVTDKTASQISIEVRDDKELAKDALLGQCSIPLSLLLTAKERQQDWYPLKNGGKIRLTLDWKPLDIQGFDTGSAAYVPPIGIMRIWVKKAEDVKNVESGIEGGFNGKSDPYCRVLLFNRVLDRTDFIKNNLNPEWDTIIYAPVHSLEERLTLEVMDYQSITRDRSLGKVDFPVSEYITQSGSDYLSNGSLDKVSPIQLGRGHGVKGRLFYEANFVPCTRLKGRAKFPPISNEPYQPGTALRGNYNLSRKSSVRSTKSSSRPTTVPSFNVSATDIPPPIPETDILKMPSNEQEQGNAVEDSTTDDPDDEDSNEEEADDGVVLTREELLKQDCGILVMQIRSAQLAHKGRLEALLDGNYWPAFSTDRATSRVMNKWDEICEFFVKEIDFSLISFQLNSAEENTKEDVRASVSYTTRQLVEESLDRPTIIDLRPSEGGESSKIEICCKYVPVQITLEPRESINNMGQLRVDLIDGHGIRGADRSGKSDPYVVFNLNGEKVFKSGVQKKTLTPKWNEHFEVEVPSRTGALFELEVYDWNQIENAKLLGKGAIDLAALESFTMSEVEVPLSSVKHGDKGSVRVRLVFTPRIIAKSRRETTTFSQAGRAMSTVGSVPLGVGKGVGKGVLYGGKGLIHGVGTTVGFAGRKAGLIKKKDKHGNEVLVEESTGQIVEGNGADLGYASSDGETRPIQNSTMAQTLNAGQMSGIEEHTDVQGGQAEAISVTCLSGSNLVGTGNHDVKPYVQLTLGRKSYKTSHAKRAVDPEWRVLIFKAGLSDPVRPES</sequence>
<gene>
    <name evidence="1" type="ORF">QFC24_002593</name>
</gene>
<keyword evidence="2" id="KW-1185">Reference proteome</keyword>
<dbReference type="EMBL" id="JASBWV010000007">
    <property type="protein sequence ID" value="KAJ9125809.1"/>
    <property type="molecule type" value="Genomic_DNA"/>
</dbReference>
<evidence type="ECO:0000313" key="1">
    <source>
        <dbReference type="EMBL" id="KAJ9125809.1"/>
    </source>
</evidence>
<protein>
    <submittedName>
        <fullName evidence="1">Uncharacterized protein</fullName>
    </submittedName>
</protein>
<name>A0ACC2XQR9_9TREE</name>